<evidence type="ECO:0000313" key="2">
    <source>
        <dbReference type="Proteomes" id="UP000215002"/>
    </source>
</evidence>
<name>A0A223P2V4_9SPHI</name>
<dbReference type="Proteomes" id="UP000215002">
    <property type="component" value="Chromosome"/>
</dbReference>
<reference evidence="1 2" key="1">
    <citation type="submission" date="2017-08" db="EMBL/GenBank/DDBJ databases">
        <title>Complete genome sequence of Mucilaginibacter sp. strain BJC16-A31.</title>
        <authorList>
            <consortium name="Henan University of Science and Technology"/>
            <person name="You X."/>
        </authorList>
    </citation>
    <scope>NUCLEOTIDE SEQUENCE [LARGE SCALE GENOMIC DNA]</scope>
    <source>
        <strain evidence="1 2">BJC16-A31</strain>
    </source>
</reference>
<keyword evidence="2" id="KW-1185">Reference proteome</keyword>
<sequence>MYKHLIINRKIFHLKIFMNLKKTFFFLYLYNNYKIWNGVWIQNQT</sequence>
<dbReference type="AlphaFoldDB" id="A0A223P2V4"/>
<accession>A0A223P2V4</accession>
<protein>
    <submittedName>
        <fullName evidence="1">Uncharacterized protein</fullName>
    </submittedName>
</protein>
<gene>
    <name evidence="1" type="ORF">MuYL_4266</name>
</gene>
<dbReference type="KEGG" id="muc:MuYL_4266"/>
<organism evidence="1 2">
    <name type="scientific">Mucilaginibacter xinganensis</name>
    <dbReference type="NCBI Taxonomy" id="1234841"/>
    <lineage>
        <taxon>Bacteria</taxon>
        <taxon>Pseudomonadati</taxon>
        <taxon>Bacteroidota</taxon>
        <taxon>Sphingobacteriia</taxon>
        <taxon>Sphingobacteriales</taxon>
        <taxon>Sphingobacteriaceae</taxon>
        <taxon>Mucilaginibacter</taxon>
    </lineage>
</organism>
<evidence type="ECO:0000313" key="1">
    <source>
        <dbReference type="EMBL" id="ASU36151.1"/>
    </source>
</evidence>
<proteinExistence type="predicted"/>
<dbReference type="EMBL" id="CP022743">
    <property type="protein sequence ID" value="ASU36151.1"/>
    <property type="molecule type" value="Genomic_DNA"/>
</dbReference>